<feature type="compositionally biased region" description="Polar residues" evidence="2">
    <location>
        <begin position="265"/>
        <end position="285"/>
    </location>
</feature>
<gene>
    <name evidence="4" type="ORF">HJC23_004365</name>
</gene>
<feature type="region of interest" description="Disordered" evidence="2">
    <location>
        <begin position="256"/>
        <end position="307"/>
    </location>
</feature>
<evidence type="ECO:0000256" key="1">
    <source>
        <dbReference type="SAM" id="Coils"/>
    </source>
</evidence>
<feature type="coiled-coil region" evidence="1">
    <location>
        <begin position="411"/>
        <end position="494"/>
    </location>
</feature>
<feature type="transmembrane region" description="Helical" evidence="3">
    <location>
        <begin position="366"/>
        <end position="384"/>
    </location>
</feature>
<name>A0ABD3PGR6_9STRA</name>
<feature type="transmembrane region" description="Helical" evidence="3">
    <location>
        <begin position="563"/>
        <end position="585"/>
    </location>
</feature>
<proteinExistence type="predicted"/>
<dbReference type="EMBL" id="JABMIG020000176">
    <property type="protein sequence ID" value="KAL3787340.1"/>
    <property type="molecule type" value="Genomic_DNA"/>
</dbReference>
<keyword evidence="3" id="KW-0812">Transmembrane</keyword>
<organism evidence="4 5">
    <name type="scientific">Cyclotella cryptica</name>
    <dbReference type="NCBI Taxonomy" id="29204"/>
    <lineage>
        <taxon>Eukaryota</taxon>
        <taxon>Sar</taxon>
        <taxon>Stramenopiles</taxon>
        <taxon>Ochrophyta</taxon>
        <taxon>Bacillariophyta</taxon>
        <taxon>Coscinodiscophyceae</taxon>
        <taxon>Thalassiosirophycidae</taxon>
        <taxon>Stephanodiscales</taxon>
        <taxon>Stephanodiscaceae</taxon>
        <taxon>Cyclotella</taxon>
    </lineage>
</organism>
<dbReference type="Proteomes" id="UP001516023">
    <property type="component" value="Unassembled WGS sequence"/>
</dbReference>
<keyword evidence="1" id="KW-0175">Coiled coil</keyword>
<keyword evidence="3" id="KW-0472">Membrane</keyword>
<accession>A0ABD3PGR6</accession>
<dbReference type="AlphaFoldDB" id="A0ABD3PGR6"/>
<feature type="transmembrane region" description="Helical" evidence="3">
    <location>
        <begin position="623"/>
        <end position="642"/>
    </location>
</feature>
<evidence type="ECO:0000256" key="3">
    <source>
        <dbReference type="SAM" id="Phobius"/>
    </source>
</evidence>
<feature type="transmembrane region" description="Helical" evidence="3">
    <location>
        <begin position="591"/>
        <end position="611"/>
    </location>
</feature>
<keyword evidence="5" id="KW-1185">Reference proteome</keyword>
<evidence type="ECO:0000313" key="4">
    <source>
        <dbReference type="EMBL" id="KAL3787340.1"/>
    </source>
</evidence>
<comment type="caution">
    <text evidence="4">The sequence shown here is derived from an EMBL/GenBank/DDBJ whole genome shotgun (WGS) entry which is preliminary data.</text>
</comment>
<sequence>MLRSSSASSLSTGATGLVSSKSTKSATLAYLQSYETMVRMQDDEAEKTSDFLRGALERIRFLGRRSEGSSSSVGNNHEDAPEGMLTYLEMRRCLLRLGYTWNRSLPQSAPGASSRFYDDDAVSIASGKSSSSRVSGASGRVIGGKRKKRDVLTTDSQLIMLMSILVEMEERHRVEKMAIDTHQPDEDKHCSRGLFWPELIQAYKLVIGGMQSLQALDNGLSNGNSNGFQGADLSERLRERTKCLLRSFGPHQTMPVDVSLFSPPSIRSNSGKSRDGLSSPSKQLFTSPSRTSSKKSRAKSITDAGLSQPRLADENVRKLMHNKDSALAKIVEEHESEMNAMASSMEALKAQEISSRSALADRRKKARIALVALTIIVFAITVYWEHQRRLWVHRQIALGREAERLKSAEEIERLSLQRDGLRHKLNTLEGTARYQHSRLVELESSTNSTLNEIAELEQKWWIDQAEMGRCHLSLREMEADFTKLKNNIDEIEEEQGWCLNRLQGREAELNSLQFARIGDDDIALSRSDVRALTVAATSATEKPKTEKPVKLEMKYNRSVRNAMMLRQVYSGLGGVAASVIFRGVFPGFFSFLSATGGAVAPTATTAVAAAPKKFFMNIKWVDRIHAATVVLLVVRTAVLFFFP</sequence>
<reference evidence="4 5" key="1">
    <citation type="journal article" date="2020" name="G3 (Bethesda)">
        <title>Improved Reference Genome for Cyclotella cryptica CCMP332, a Model for Cell Wall Morphogenesis, Salinity Adaptation, and Lipid Production in Diatoms (Bacillariophyta).</title>
        <authorList>
            <person name="Roberts W.R."/>
            <person name="Downey K.M."/>
            <person name="Ruck E.C."/>
            <person name="Traller J.C."/>
            <person name="Alverson A.J."/>
        </authorList>
    </citation>
    <scope>NUCLEOTIDE SEQUENCE [LARGE SCALE GENOMIC DNA]</scope>
    <source>
        <strain evidence="4 5">CCMP332</strain>
    </source>
</reference>
<feature type="compositionally biased region" description="Low complexity" evidence="2">
    <location>
        <begin position="126"/>
        <end position="140"/>
    </location>
</feature>
<keyword evidence="3" id="KW-1133">Transmembrane helix</keyword>
<protein>
    <submittedName>
        <fullName evidence="4">Uncharacterized protein</fullName>
    </submittedName>
</protein>
<feature type="region of interest" description="Disordered" evidence="2">
    <location>
        <begin position="126"/>
        <end position="148"/>
    </location>
</feature>
<evidence type="ECO:0000313" key="5">
    <source>
        <dbReference type="Proteomes" id="UP001516023"/>
    </source>
</evidence>
<evidence type="ECO:0000256" key="2">
    <source>
        <dbReference type="SAM" id="MobiDB-lite"/>
    </source>
</evidence>